<name>A0ACD5GRL3_9CYAN</name>
<evidence type="ECO:0000313" key="2">
    <source>
        <dbReference type="Proteomes" id="UP000095472"/>
    </source>
</evidence>
<keyword evidence="2" id="KW-1185">Reference proteome</keyword>
<proteinExistence type="predicted"/>
<reference evidence="1 2" key="1">
    <citation type="journal article" date="2016" name="Genome Announc.">
        <title>Draft Genome Sequence of the Thermotolerant Cyanobacterium Desertifilum sp. IPPAS B-1220.</title>
        <authorList>
            <person name="Mironov K.S."/>
            <person name="Sinetova M.A."/>
            <person name="Bolatkhan K."/>
            <person name="Zayadan B.K."/>
            <person name="Ustinova V.V."/>
            <person name="Kupriyanova E.V."/>
            <person name="Skrypnik A.N."/>
            <person name="Gogoleva N.E."/>
            <person name="Gogolev Y.V."/>
            <person name="Los D.A."/>
        </authorList>
    </citation>
    <scope>NUCLEOTIDE SEQUENCE [LARGE SCALE GENOMIC DNA]</scope>
    <source>
        <strain evidence="1 2">IPPAS B-1220</strain>
    </source>
</reference>
<accession>A0ACD5GRL3</accession>
<organism evidence="1 2">
    <name type="scientific">Desertifilum tharense IPPAS B-1220</name>
    <dbReference type="NCBI Taxonomy" id="1781255"/>
    <lineage>
        <taxon>Bacteria</taxon>
        <taxon>Bacillati</taxon>
        <taxon>Cyanobacteriota</taxon>
        <taxon>Cyanophyceae</taxon>
        <taxon>Desertifilales</taxon>
        <taxon>Desertifilaceae</taxon>
        <taxon>Desertifilum</taxon>
    </lineage>
</organism>
<dbReference type="Proteomes" id="UP000095472">
    <property type="component" value="Chromosome"/>
</dbReference>
<dbReference type="EMBL" id="CP182909">
    <property type="protein sequence ID" value="XPM63492.1"/>
    <property type="molecule type" value="Genomic_DNA"/>
</dbReference>
<gene>
    <name evidence="1" type="ORF">BH720_030035</name>
</gene>
<sequence length="127" mass="13998">MGLEQTPFYINTRARPWVHGNPHLPRRAGVNAFGFGGINAHAVLEEYREPSPTASPLALRPPNELLIFSGDERAEFIERLKTTLSHLQTSPPNPHPLGYQLSQTPSGFHRLAIIASDPADLVPSNSR</sequence>
<evidence type="ECO:0000313" key="1">
    <source>
        <dbReference type="EMBL" id="XPM63492.1"/>
    </source>
</evidence>
<protein>
    <submittedName>
        <fullName evidence="1">Ketoacyl-synthetase C-terminal extension domain-containing protein</fullName>
    </submittedName>
</protein>